<keyword evidence="1" id="KW-1133">Transmembrane helix</keyword>
<dbReference type="AlphaFoldDB" id="A0A8E6B1G6"/>
<organism evidence="2 3">
    <name type="scientific">Telmatocola sphagniphila</name>
    <dbReference type="NCBI Taxonomy" id="1123043"/>
    <lineage>
        <taxon>Bacteria</taxon>
        <taxon>Pseudomonadati</taxon>
        <taxon>Planctomycetota</taxon>
        <taxon>Planctomycetia</taxon>
        <taxon>Gemmatales</taxon>
        <taxon>Gemmataceae</taxon>
    </lineage>
</organism>
<keyword evidence="1" id="KW-0472">Membrane</keyword>
<sequence length="119" mass="13879">MKILLIVYKKIVYICIAVLFMFFGYIIGYMNSVKGISENYQNSLMYQAPTIEKYINKSLFFVGNMSTEMELSGTVPNMEILKKIQNESSEYYKNYTLFMLLRAIRVEGTTDTIFTAENR</sequence>
<evidence type="ECO:0000313" key="3">
    <source>
        <dbReference type="Proteomes" id="UP000676194"/>
    </source>
</evidence>
<keyword evidence="3" id="KW-1185">Reference proteome</keyword>
<evidence type="ECO:0000256" key="1">
    <source>
        <dbReference type="SAM" id="Phobius"/>
    </source>
</evidence>
<dbReference type="KEGG" id="tsph:KIH39_14440"/>
<protein>
    <submittedName>
        <fullName evidence="2">Uncharacterized protein</fullName>
    </submittedName>
</protein>
<dbReference type="RefSeq" id="WP_213493942.1">
    <property type="nucleotide sequence ID" value="NZ_CP074694.1"/>
</dbReference>
<gene>
    <name evidence="2" type="ORF">KIH39_14440</name>
</gene>
<accession>A0A8E6B1G6</accession>
<keyword evidence="1" id="KW-0812">Transmembrane</keyword>
<evidence type="ECO:0000313" key="2">
    <source>
        <dbReference type="EMBL" id="QVL30058.1"/>
    </source>
</evidence>
<dbReference type="EMBL" id="CP074694">
    <property type="protein sequence ID" value="QVL30058.1"/>
    <property type="molecule type" value="Genomic_DNA"/>
</dbReference>
<reference evidence="2" key="1">
    <citation type="submission" date="2021-05" db="EMBL/GenBank/DDBJ databases">
        <title>Complete genome sequence of the cellulolytic planctomycete Telmatocola sphagniphila SP2T and characterization of the first cellulase from planctomycetes.</title>
        <authorList>
            <person name="Rakitin A.L."/>
            <person name="Beletsky A.V."/>
            <person name="Naumoff D.G."/>
            <person name="Kulichevskaya I.S."/>
            <person name="Mardanov A.V."/>
            <person name="Ravin N.V."/>
            <person name="Dedysh S.N."/>
        </authorList>
    </citation>
    <scope>NUCLEOTIDE SEQUENCE</scope>
    <source>
        <strain evidence="2">SP2T</strain>
    </source>
</reference>
<feature type="transmembrane region" description="Helical" evidence="1">
    <location>
        <begin position="12"/>
        <end position="30"/>
    </location>
</feature>
<name>A0A8E6B1G6_9BACT</name>
<proteinExistence type="predicted"/>
<dbReference type="Proteomes" id="UP000676194">
    <property type="component" value="Chromosome"/>
</dbReference>